<dbReference type="NCBIfam" id="TIGR00460">
    <property type="entry name" value="fmt"/>
    <property type="match status" value="1"/>
</dbReference>
<gene>
    <name evidence="5" type="primary">fmt</name>
    <name evidence="7" type="ORF">A3D25_00800</name>
</gene>
<proteinExistence type="inferred from homology"/>
<dbReference type="PANTHER" id="PTHR11138">
    <property type="entry name" value="METHIONYL-TRNA FORMYLTRANSFERASE"/>
    <property type="match status" value="1"/>
</dbReference>
<evidence type="ECO:0000256" key="3">
    <source>
        <dbReference type="ARBA" id="ARBA00022679"/>
    </source>
</evidence>
<dbReference type="AlphaFoldDB" id="A0A1F5KKV1"/>
<dbReference type="Pfam" id="PF00551">
    <property type="entry name" value="Formyl_trans_N"/>
    <property type="match status" value="1"/>
</dbReference>
<dbReference type="Proteomes" id="UP000177328">
    <property type="component" value="Unassembled WGS sequence"/>
</dbReference>
<keyword evidence="4 5" id="KW-0648">Protein biosynthesis</keyword>
<dbReference type="InterPro" id="IPR011034">
    <property type="entry name" value="Formyl_transferase-like_C_sf"/>
</dbReference>
<dbReference type="Gene3D" id="3.40.50.12230">
    <property type="match status" value="1"/>
</dbReference>
<name>A0A1F5KKV1_9BACT</name>
<dbReference type="CDD" id="cd08704">
    <property type="entry name" value="Met_tRNA_FMT_C"/>
    <property type="match status" value="1"/>
</dbReference>
<evidence type="ECO:0000313" key="8">
    <source>
        <dbReference type="Proteomes" id="UP000177328"/>
    </source>
</evidence>
<feature type="domain" description="Formyl transferase N-terminal" evidence="6">
    <location>
        <begin position="5"/>
        <end position="179"/>
    </location>
</feature>
<evidence type="ECO:0000256" key="5">
    <source>
        <dbReference type="HAMAP-Rule" id="MF_00182"/>
    </source>
</evidence>
<comment type="similarity">
    <text evidence="1 5">Belongs to the Fmt family.</text>
</comment>
<dbReference type="SUPFAM" id="SSF53328">
    <property type="entry name" value="Formyltransferase"/>
    <property type="match status" value="1"/>
</dbReference>
<evidence type="ECO:0000256" key="4">
    <source>
        <dbReference type="ARBA" id="ARBA00022917"/>
    </source>
</evidence>
<dbReference type="PANTHER" id="PTHR11138:SF5">
    <property type="entry name" value="METHIONYL-TRNA FORMYLTRANSFERASE, MITOCHONDRIAL"/>
    <property type="match status" value="1"/>
</dbReference>
<dbReference type="EMBL" id="MFDD01000001">
    <property type="protein sequence ID" value="OGE41543.1"/>
    <property type="molecule type" value="Genomic_DNA"/>
</dbReference>
<evidence type="ECO:0000313" key="7">
    <source>
        <dbReference type="EMBL" id="OGE41543.1"/>
    </source>
</evidence>
<dbReference type="EC" id="2.1.2.9" evidence="2 5"/>
<feature type="binding site" evidence="5">
    <location>
        <begin position="110"/>
        <end position="113"/>
    </location>
    <ligand>
        <name>(6S)-5,6,7,8-tetrahydrofolate</name>
        <dbReference type="ChEBI" id="CHEBI:57453"/>
    </ligand>
</feature>
<dbReference type="InterPro" id="IPR005794">
    <property type="entry name" value="Fmt"/>
</dbReference>
<dbReference type="InterPro" id="IPR036477">
    <property type="entry name" value="Formyl_transf_N_sf"/>
</dbReference>
<keyword evidence="3 5" id="KW-0808">Transferase</keyword>
<protein>
    <recommendedName>
        <fullName evidence="2 5">Methionyl-tRNA formyltransferase</fullName>
        <ecNumber evidence="2 5">2.1.2.9</ecNumber>
    </recommendedName>
</protein>
<organism evidence="7 8">
    <name type="scientific">Candidatus Daviesbacteria bacterium RIFCSPHIGHO2_02_FULL_43_12</name>
    <dbReference type="NCBI Taxonomy" id="1797776"/>
    <lineage>
        <taxon>Bacteria</taxon>
        <taxon>Candidatus Daviesiibacteriota</taxon>
    </lineage>
</organism>
<dbReference type="InterPro" id="IPR044135">
    <property type="entry name" value="Met-tRNA-FMT_C"/>
</dbReference>
<reference evidence="7 8" key="1">
    <citation type="journal article" date="2016" name="Nat. Commun.">
        <title>Thousands of microbial genomes shed light on interconnected biogeochemical processes in an aquifer system.</title>
        <authorList>
            <person name="Anantharaman K."/>
            <person name="Brown C.T."/>
            <person name="Hug L.A."/>
            <person name="Sharon I."/>
            <person name="Castelle C.J."/>
            <person name="Probst A.J."/>
            <person name="Thomas B.C."/>
            <person name="Singh A."/>
            <person name="Wilkins M.J."/>
            <person name="Karaoz U."/>
            <person name="Brodie E.L."/>
            <person name="Williams K.H."/>
            <person name="Hubbard S.S."/>
            <person name="Banfield J.F."/>
        </authorList>
    </citation>
    <scope>NUCLEOTIDE SEQUENCE [LARGE SCALE GENOMIC DNA]</scope>
</reference>
<comment type="caution">
    <text evidence="7">The sequence shown here is derived from an EMBL/GenBank/DDBJ whole genome shotgun (WGS) entry which is preliminary data.</text>
</comment>
<sequence>MKNRKIVFFGTPDFVITVLDALHRHFTIVGVITTPDAPLGRKQKLTPSPIKERALQLNLPVFTPQKLDDELIRELTTVNCELIVVASYGKIIPQSLLDVPSQGAINIHPSLLPKYRGATPVPAVILNGETETGISFIQIDSQMDHGPVIYQEKFRLTGQETSQSLLKEIWQKAAELAPQIISDFTGGKIEPRLQDHAIASYCNLMSKEGGYFEIDNPPAPEVLDRMIRGYFPWPTAWTRWKGKIVKLLPDTVNPDIIGVNCGPRTVNYLVQLEGKNPIPLKDFLNGYPDFPLKNL</sequence>
<evidence type="ECO:0000256" key="2">
    <source>
        <dbReference type="ARBA" id="ARBA00012261"/>
    </source>
</evidence>
<dbReference type="SUPFAM" id="SSF50486">
    <property type="entry name" value="FMT C-terminal domain-like"/>
    <property type="match status" value="1"/>
</dbReference>
<comment type="function">
    <text evidence="5">Attaches a formyl group to the free amino group of methionyl-tRNA(fMet). The formyl group appears to play a dual role in the initiator identity of N-formylmethionyl-tRNA by promoting its recognition by IF2 and preventing the misappropriation of this tRNA by the elongation apparatus.</text>
</comment>
<dbReference type="HAMAP" id="MF_00182">
    <property type="entry name" value="Formyl_trans"/>
    <property type="match status" value="1"/>
</dbReference>
<dbReference type="CDD" id="cd08646">
    <property type="entry name" value="FMT_core_Met-tRNA-FMT_N"/>
    <property type="match status" value="1"/>
</dbReference>
<comment type="catalytic activity">
    <reaction evidence="5">
        <text>L-methionyl-tRNA(fMet) + (6R)-10-formyltetrahydrofolate = N-formyl-L-methionyl-tRNA(fMet) + (6S)-5,6,7,8-tetrahydrofolate + H(+)</text>
        <dbReference type="Rhea" id="RHEA:24380"/>
        <dbReference type="Rhea" id="RHEA-COMP:9952"/>
        <dbReference type="Rhea" id="RHEA-COMP:9953"/>
        <dbReference type="ChEBI" id="CHEBI:15378"/>
        <dbReference type="ChEBI" id="CHEBI:57453"/>
        <dbReference type="ChEBI" id="CHEBI:78530"/>
        <dbReference type="ChEBI" id="CHEBI:78844"/>
        <dbReference type="ChEBI" id="CHEBI:195366"/>
        <dbReference type="EC" id="2.1.2.9"/>
    </reaction>
</comment>
<evidence type="ECO:0000259" key="6">
    <source>
        <dbReference type="Pfam" id="PF00551"/>
    </source>
</evidence>
<accession>A0A1F5KKV1</accession>
<dbReference type="GO" id="GO:0005829">
    <property type="term" value="C:cytosol"/>
    <property type="evidence" value="ECO:0007669"/>
    <property type="project" value="TreeGrafter"/>
</dbReference>
<dbReference type="GO" id="GO:0004479">
    <property type="term" value="F:methionyl-tRNA formyltransferase activity"/>
    <property type="evidence" value="ECO:0007669"/>
    <property type="project" value="UniProtKB-UniRule"/>
</dbReference>
<evidence type="ECO:0000256" key="1">
    <source>
        <dbReference type="ARBA" id="ARBA00010699"/>
    </source>
</evidence>
<dbReference type="InterPro" id="IPR002376">
    <property type="entry name" value="Formyl_transf_N"/>
</dbReference>
<dbReference type="InterPro" id="IPR041711">
    <property type="entry name" value="Met-tRNA-FMT_N"/>
</dbReference>